<feature type="transmembrane region" description="Helical" evidence="7">
    <location>
        <begin position="164"/>
        <end position="181"/>
    </location>
</feature>
<dbReference type="PANTHER" id="PTHR32322">
    <property type="entry name" value="INNER MEMBRANE TRANSPORTER"/>
    <property type="match status" value="1"/>
</dbReference>
<dbReference type="OrthoDB" id="9810818at2"/>
<dbReference type="EMBL" id="CP018906">
    <property type="protein sequence ID" value="AQW20788.1"/>
    <property type="molecule type" value="Genomic_DNA"/>
</dbReference>
<keyword evidence="6 7" id="KW-0472">Membrane</keyword>
<evidence type="ECO:0000256" key="3">
    <source>
        <dbReference type="ARBA" id="ARBA00022475"/>
    </source>
</evidence>
<dbReference type="RefSeq" id="WP_035166004.1">
    <property type="nucleotide sequence ID" value="NZ_CP018906.1"/>
</dbReference>
<evidence type="ECO:0000256" key="2">
    <source>
        <dbReference type="ARBA" id="ARBA00007362"/>
    </source>
</evidence>
<feature type="transmembrane region" description="Helical" evidence="7">
    <location>
        <begin position="12"/>
        <end position="34"/>
    </location>
</feature>
<feature type="domain" description="EamA" evidence="8">
    <location>
        <begin position="163"/>
        <end position="293"/>
    </location>
</feature>
<dbReference type="InterPro" id="IPR050638">
    <property type="entry name" value="AA-Vitamin_Transporters"/>
</dbReference>
<dbReference type="KEGG" id="lcu:PL11_002095"/>
<evidence type="ECO:0000256" key="7">
    <source>
        <dbReference type="SAM" id="Phobius"/>
    </source>
</evidence>
<name>A0A1S6QGQ7_9LACO</name>
<feature type="domain" description="EamA" evidence="8">
    <location>
        <begin position="11"/>
        <end position="150"/>
    </location>
</feature>
<accession>A0A1S6QGQ7</accession>
<evidence type="ECO:0000259" key="8">
    <source>
        <dbReference type="Pfam" id="PF00892"/>
    </source>
</evidence>
<dbReference type="GO" id="GO:0005886">
    <property type="term" value="C:plasma membrane"/>
    <property type="evidence" value="ECO:0007669"/>
    <property type="project" value="UniProtKB-SubCell"/>
</dbReference>
<proteinExistence type="inferred from homology"/>
<evidence type="ECO:0000313" key="10">
    <source>
        <dbReference type="Proteomes" id="UP000030361"/>
    </source>
</evidence>
<feature type="transmembrane region" description="Helical" evidence="7">
    <location>
        <begin position="223"/>
        <end position="242"/>
    </location>
</feature>
<keyword evidence="10" id="KW-1185">Reference proteome</keyword>
<keyword evidence="3" id="KW-1003">Cell membrane</keyword>
<feature type="transmembrane region" description="Helical" evidence="7">
    <location>
        <begin position="254"/>
        <end position="273"/>
    </location>
</feature>
<feature type="transmembrane region" description="Helical" evidence="7">
    <location>
        <begin position="193"/>
        <end position="211"/>
    </location>
</feature>
<dbReference type="InterPro" id="IPR000620">
    <property type="entry name" value="EamA_dom"/>
</dbReference>
<evidence type="ECO:0000256" key="6">
    <source>
        <dbReference type="ARBA" id="ARBA00023136"/>
    </source>
</evidence>
<feature type="transmembrane region" description="Helical" evidence="7">
    <location>
        <begin position="40"/>
        <end position="59"/>
    </location>
</feature>
<gene>
    <name evidence="9" type="ORF">PL11_002095</name>
</gene>
<dbReference type="SUPFAM" id="SSF103481">
    <property type="entry name" value="Multidrug resistance efflux transporter EmrE"/>
    <property type="match status" value="2"/>
</dbReference>
<feature type="transmembrane region" description="Helical" evidence="7">
    <location>
        <begin position="279"/>
        <end position="297"/>
    </location>
</feature>
<reference evidence="9 10" key="1">
    <citation type="journal article" date="2015" name="Genome Announc.">
        <title>Genome Sequence of Lactobacillus curieae CCTCC M 2011381T, a Novel Producer of Gamma-aminobutyric Acid.</title>
        <authorList>
            <person name="Wang Y."/>
            <person name="Wang Y."/>
            <person name="Lang C."/>
            <person name="Wei D."/>
            <person name="Xu P."/>
            <person name="Xie J."/>
        </authorList>
    </citation>
    <scope>NUCLEOTIDE SEQUENCE [LARGE SCALE GENOMIC DNA]</scope>
    <source>
        <strain evidence="9 10">CCTCC M 2011381</strain>
    </source>
</reference>
<keyword evidence="4 7" id="KW-0812">Transmembrane</keyword>
<evidence type="ECO:0000256" key="5">
    <source>
        <dbReference type="ARBA" id="ARBA00022989"/>
    </source>
</evidence>
<sequence length="300" mass="32643">MQVAAKNNPGKGLFYVILGATLWGVSGTVAQYVFSTYHVSPVWLVGVRLFFAGSILILWSIATNGTEVLQIFKNKHDAISLILFGLLGMMPSQLCYFSAVNYSNAPTATVLQNLGPLFIILYVAIASKKLPRRIDTVSIIVALFGTFMLATNGHFNQLALTPKGMFWGLAAGVATAIYTLMPRQLLRKYDARFVVGWAMLIGGLPFLYHTFTANQVPLDFNLVFWISIIVVVGTVFTYLFYLSSLKYISATTTGMLGAFEPLTATVLAVTVLGTPLTPAELTGGILILLTTFIQALGTKY</sequence>
<evidence type="ECO:0000313" key="9">
    <source>
        <dbReference type="EMBL" id="AQW20788.1"/>
    </source>
</evidence>
<evidence type="ECO:0000256" key="1">
    <source>
        <dbReference type="ARBA" id="ARBA00004651"/>
    </source>
</evidence>
<dbReference type="Proteomes" id="UP000030361">
    <property type="component" value="Chromosome"/>
</dbReference>
<comment type="subcellular location">
    <subcellularLocation>
        <location evidence="1">Cell membrane</location>
        <topology evidence="1">Multi-pass membrane protein</topology>
    </subcellularLocation>
</comment>
<organism evidence="9 10">
    <name type="scientific">Lentilactobacillus curieae</name>
    <dbReference type="NCBI Taxonomy" id="1138822"/>
    <lineage>
        <taxon>Bacteria</taxon>
        <taxon>Bacillati</taxon>
        <taxon>Bacillota</taxon>
        <taxon>Bacilli</taxon>
        <taxon>Lactobacillales</taxon>
        <taxon>Lactobacillaceae</taxon>
        <taxon>Lentilactobacillus</taxon>
    </lineage>
</organism>
<protein>
    <submittedName>
        <fullName evidence="9">EamA family transporter</fullName>
    </submittedName>
</protein>
<dbReference type="eggNOG" id="COG0697">
    <property type="taxonomic scope" value="Bacteria"/>
</dbReference>
<comment type="similarity">
    <text evidence="2">Belongs to the EamA transporter family.</text>
</comment>
<dbReference type="InterPro" id="IPR037185">
    <property type="entry name" value="EmrE-like"/>
</dbReference>
<evidence type="ECO:0000256" key="4">
    <source>
        <dbReference type="ARBA" id="ARBA00022692"/>
    </source>
</evidence>
<dbReference type="AlphaFoldDB" id="A0A1S6QGQ7"/>
<feature type="transmembrane region" description="Helical" evidence="7">
    <location>
        <begin position="79"/>
        <end position="99"/>
    </location>
</feature>
<feature type="transmembrane region" description="Helical" evidence="7">
    <location>
        <begin position="137"/>
        <end position="158"/>
    </location>
</feature>
<dbReference type="PANTHER" id="PTHR32322:SF18">
    <property type="entry name" value="S-ADENOSYLMETHIONINE_S-ADENOSYLHOMOCYSTEINE TRANSPORTER"/>
    <property type="match status" value="1"/>
</dbReference>
<dbReference type="Pfam" id="PF00892">
    <property type="entry name" value="EamA"/>
    <property type="match status" value="2"/>
</dbReference>
<feature type="transmembrane region" description="Helical" evidence="7">
    <location>
        <begin position="105"/>
        <end position="125"/>
    </location>
</feature>
<keyword evidence="5 7" id="KW-1133">Transmembrane helix</keyword>